<name>A0A1I4AJ61_HALDA</name>
<dbReference type="InterPro" id="IPR047670">
    <property type="entry name" value="YfjT-like"/>
</dbReference>
<dbReference type="NCBIfam" id="NF040878">
    <property type="entry name" value="SE1561_fam"/>
    <property type="match status" value="1"/>
</dbReference>
<evidence type="ECO:0000313" key="2">
    <source>
        <dbReference type="Proteomes" id="UP000183557"/>
    </source>
</evidence>
<dbReference type="AlphaFoldDB" id="A0A1I4AJ61"/>
<accession>A0A1I4AJ61</accession>
<dbReference type="RefSeq" id="WP_075038272.1">
    <property type="nucleotide sequence ID" value="NZ_FOSB01000018.1"/>
</dbReference>
<dbReference type="STRING" id="240302.BN982_01021"/>
<proteinExistence type="predicted"/>
<evidence type="ECO:0000313" key="1">
    <source>
        <dbReference type="EMBL" id="SFK56394.1"/>
    </source>
</evidence>
<sequence length="65" mass="7799">MGKAAQHPSQQFQYIKNRIQMLHQVVSSMDEEDVDLNDFNRVLEMIEKLQVKMARFKKDWDQEDS</sequence>
<dbReference type="Proteomes" id="UP000183557">
    <property type="component" value="Unassembled WGS sequence"/>
</dbReference>
<organism evidence="1 2">
    <name type="scientific">Halobacillus dabanensis</name>
    <dbReference type="NCBI Taxonomy" id="240302"/>
    <lineage>
        <taxon>Bacteria</taxon>
        <taxon>Bacillati</taxon>
        <taxon>Bacillota</taxon>
        <taxon>Bacilli</taxon>
        <taxon>Bacillales</taxon>
        <taxon>Bacillaceae</taxon>
        <taxon>Halobacillus</taxon>
    </lineage>
</organism>
<dbReference type="EMBL" id="FOSB01000018">
    <property type="protein sequence ID" value="SFK56394.1"/>
    <property type="molecule type" value="Genomic_DNA"/>
</dbReference>
<reference evidence="2" key="1">
    <citation type="submission" date="2016-10" db="EMBL/GenBank/DDBJ databases">
        <authorList>
            <person name="Varghese N."/>
            <person name="Submissions S."/>
        </authorList>
    </citation>
    <scope>NUCLEOTIDE SEQUENCE [LARGE SCALE GENOMIC DNA]</scope>
    <source>
        <strain evidence="2">CGMCC 1.3704</strain>
    </source>
</reference>
<keyword evidence="2" id="KW-1185">Reference proteome</keyword>
<dbReference type="OrthoDB" id="2990422at2"/>
<gene>
    <name evidence="1" type="ORF">SAMN04487936_11818</name>
</gene>
<protein>
    <submittedName>
        <fullName evidence="1">Uncharacterized protein</fullName>
    </submittedName>
</protein>